<dbReference type="InterPro" id="IPR020841">
    <property type="entry name" value="PKS_Beta-ketoAc_synthase_dom"/>
</dbReference>
<evidence type="ECO:0000313" key="6">
    <source>
        <dbReference type="Proteomes" id="UP000238882"/>
    </source>
</evidence>
<keyword evidence="2 3" id="KW-0808">Transferase</keyword>
<evidence type="ECO:0000313" key="5">
    <source>
        <dbReference type="EMBL" id="PQJ80699.1"/>
    </source>
</evidence>
<protein>
    <submittedName>
        <fullName evidence="5">Beta-ketoacyl synthase</fullName>
    </submittedName>
</protein>
<proteinExistence type="inferred from homology"/>
<evidence type="ECO:0000256" key="3">
    <source>
        <dbReference type="RuleBase" id="RU003694"/>
    </source>
</evidence>
<keyword evidence="6" id="KW-1185">Reference proteome</keyword>
<dbReference type="InterPro" id="IPR016039">
    <property type="entry name" value="Thiolase-like"/>
</dbReference>
<dbReference type="InterPro" id="IPR000794">
    <property type="entry name" value="Beta-ketoacyl_synthase"/>
</dbReference>
<feature type="domain" description="Ketosynthase family 3 (KS3)" evidence="4">
    <location>
        <begin position="2"/>
        <end position="400"/>
    </location>
</feature>
<dbReference type="RefSeq" id="WP_105017305.1">
    <property type="nucleotide sequence ID" value="NZ_MSCN01000001.1"/>
</dbReference>
<name>A0A2S7WSX7_9FLAO</name>
<dbReference type="PANTHER" id="PTHR11712">
    <property type="entry name" value="POLYKETIDE SYNTHASE-RELATED"/>
    <property type="match status" value="1"/>
</dbReference>
<accession>A0A2S7WSX7</accession>
<dbReference type="GO" id="GO:0004315">
    <property type="term" value="F:3-oxoacyl-[acyl-carrier-protein] synthase activity"/>
    <property type="evidence" value="ECO:0007669"/>
    <property type="project" value="TreeGrafter"/>
</dbReference>
<dbReference type="GO" id="GO:0006633">
    <property type="term" value="P:fatty acid biosynthetic process"/>
    <property type="evidence" value="ECO:0007669"/>
    <property type="project" value="TreeGrafter"/>
</dbReference>
<dbReference type="SUPFAM" id="SSF53901">
    <property type="entry name" value="Thiolase-like"/>
    <property type="match status" value="1"/>
</dbReference>
<dbReference type="Pfam" id="PF00109">
    <property type="entry name" value="ketoacyl-synt"/>
    <property type="match status" value="1"/>
</dbReference>
<comment type="caution">
    <text evidence="5">The sequence shown here is derived from an EMBL/GenBank/DDBJ whole genome shotgun (WGS) entry which is preliminary data.</text>
</comment>
<dbReference type="PANTHER" id="PTHR11712:SF347">
    <property type="entry name" value="BETA KETOACYL-ACYL CARRIER PROTEIN SYNTHASE"/>
    <property type="match status" value="1"/>
</dbReference>
<dbReference type="Gene3D" id="3.40.47.10">
    <property type="match status" value="1"/>
</dbReference>
<dbReference type="PROSITE" id="PS52004">
    <property type="entry name" value="KS3_2"/>
    <property type="match status" value="1"/>
</dbReference>
<dbReference type="InterPro" id="IPR014031">
    <property type="entry name" value="Ketoacyl_synth_C"/>
</dbReference>
<evidence type="ECO:0000259" key="4">
    <source>
        <dbReference type="PROSITE" id="PS52004"/>
    </source>
</evidence>
<dbReference type="Proteomes" id="UP000238882">
    <property type="component" value="Unassembled WGS sequence"/>
</dbReference>
<gene>
    <name evidence="5" type="ORF">BTO18_16650</name>
</gene>
<reference evidence="5 6" key="1">
    <citation type="submission" date="2016-12" db="EMBL/GenBank/DDBJ databases">
        <title>Trade-off between light-utilization and light-protection in marine flavobacteria.</title>
        <authorList>
            <person name="Kumagai Y."/>
            <person name="Yoshizawa S."/>
            <person name="Kogure K."/>
            <person name="Iwasaki W."/>
        </authorList>
    </citation>
    <scope>NUCLEOTIDE SEQUENCE [LARGE SCALE GENOMIC DNA]</scope>
    <source>
        <strain evidence="5 6">NBRC 108759</strain>
    </source>
</reference>
<dbReference type="InterPro" id="IPR014030">
    <property type="entry name" value="Ketoacyl_synth_N"/>
</dbReference>
<dbReference type="Pfam" id="PF02801">
    <property type="entry name" value="Ketoacyl-synt_C"/>
    <property type="match status" value="1"/>
</dbReference>
<sequence length="400" mass="43782">MNQPISITALASISALGSKPKEIWENYLLDKHFLSEKEISSQGRNDKKSVFVGQLSKENKQKINELRKSDSKYKNLDDTVLFAIYVSRKAIKNANWNSEKNFGINFGSSRGATALFEKYHQEFLETQKSSTLSSPTTTLGNISSWVAHDLQTSGPEISHSITCSTALHSLLNGVAWISSGMADKFLVGGSEAVLTNFTIAQMQALKVYAKHHSELVSESHTIEKYPCKSFDVNKKQNTMVLGEGASAICLEKGLIKNALAFISGIGYATEVLKHNTSISTNAICFQKSMKMALGEINPNGIDAIVMHAPGTIKGDLSEVNAIEKVFENHQPFLTTNKWKLGHTFGASGMLNLELAILMLQHQQVIEVPFAKKQKHPAKIKKVLVNAVGFGGNAVSILLSK</sequence>
<evidence type="ECO:0000256" key="1">
    <source>
        <dbReference type="ARBA" id="ARBA00008467"/>
    </source>
</evidence>
<dbReference type="EMBL" id="MSCN01000001">
    <property type="protein sequence ID" value="PQJ80699.1"/>
    <property type="molecule type" value="Genomic_DNA"/>
</dbReference>
<dbReference type="OrthoDB" id="1141849at2"/>
<organism evidence="5 6">
    <name type="scientific">Polaribacter porphyrae</name>
    <dbReference type="NCBI Taxonomy" id="1137780"/>
    <lineage>
        <taxon>Bacteria</taxon>
        <taxon>Pseudomonadati</taxon>
        <taxon>Bacteroidota</taxon>
        <taxon>Flavobacteriia</taxon>
        <taxon>Flavobacteriales</taxon>
        <taxon>Flavobacteriaceae</taxon>
    </lineage>
</organism>
<comment type="similarity">
    <text evidence="1 3">Belongs to the thiolase-like superfamily. Beta-ketoacyl-ACP synthases family.</text>
</comment>
<dbReference type="AlphaFoldDB" id="A0A2S7WSX7"/>
<evidence type="ECO:0000256" key="2">
    <source>
        <dbReference type="ARBA" id="ARBA00022679"/>
    </source>
</evidence>
<dbReference type="SMART" id="SM00825">
    <property type="entry name" value="PKS_KS"/>
    <property type="match status" value="1"/>
</dbReference>